<feature type="chain" id="PRO_5047084495" description="Outer membrane protein beta-barrel domain-containing protein" evidence="1">
    <location>
        <begin position="23"/>
        <end position="225"/>
    </location>
</feature>
<sequence>MKILFKTLLMLCLALASWHAQAQKIPNSNVPFSYFGVGVSAGLTGAGLDVSTNLTKNFQVLLEVNNFQLDNFQQEVTIDDADILADLSAGLRSYDLKLQYLPFQRLALKLVGGVSYFNTDVQLIGTYQDEVTYGDVSVDVGQLTAGSTWNKVIPYVGFGFGRAVPKRKLGLSFDMGIYHMGSPTVSLEGTNLLEPMKSQEAQLQENLNGYEWYPQMKLRLAYRIN</sequence>
<evidence type="ECO:0000256" key="1">
    <source>
        <dbReference type="SAM" id="SignalP"/>
    </source>
</evidence>
<evidence type="ECO:0000313" key="2">
    <source>
        <dbReference type="EMBL" id="GAA4850020.1"/>
    </source>
</evidence>
<keyword evidence="3" id="KW-1185">Reference proteome</keyword>
<organism evidence="2 3">
    <name type="scientific">Algivirga pacifica</name>
    <dbReference type="NCBI Taxonomy" id="1162670"/>
    <lineage>
        <taxon>Bacteria</taxon>
        <taxon>Pseudomonadati</taxon>
        <taxon>Bacteroidota</taxon>
        <taxon>Cytophagia</taxon>
        <taxon>Cytophagales</taxon>
        <taxon>Flammeovirgaceae</taxon>
        <taxon>Algivirga</taxon>
    </lineage>
</organism>
<dbReference type="RefSeq" id="WP_345374790.1">
    <property type="nucleotide sequence ID" value="NZ_BAABJX010000063.1"/>
</dbReference>
<reference evidence="3" key="1">
    <citation type="journal article" date="2019" name="Int. J. Syst. Evol. Microbiol.">
        <title>The Global Catalogue of Microorganisms (GCM) 10K type strain sequencing project: providing services to taxonomists for standard genome sequencing and annotation.</title>
        <authorList>
            <consortium name="The Broad Institute Genomics Platform"/>
            <consortium name="The Broad Institute Genome Sequencing Center for Infectious Disease"/>
            <person name="Wu L."/>
            <person name="Ma J."/>
        </authorList>
    </citation>
    <scope>NUCLEOTIDE SEQUENCE [LARGE SCALE GENOMIC DNA]</scope>
    <source>
        <strain evidence="3">JCM 18326</strain>
    </source>
</reference>
<name>A0ABP9DMG1_9BACT</name>
<protein>
    <recommendedName>
        <fullName evidence="4">Outer membrane protein beta-barrel domain-containing protein</fullName>
    </recommendedName>
</protein>
<dbReference type="Proteomes" id="UP001500298">
    <property type="component" value="Unassembled WGS sequence"/>
</dbReference>
<dbReference type="EMBL" id="BAABJX010000063">
    <property type="protein sequence ID" value="GAA4850020.1"/>
    <property type="molecule type" value="Genomic_DNA"/>
</dbReference>
<proteinExistence type="predicted"/>
<keyword evidence="1" id="KW-0732">Signal</keyword>
<accession>A0ABP9DMG1</accession>
<dbReference type="Gene3D" id="2.40.160.170">
    <property type="match status" value="1"/>
</dbReference>
<feature type="signal peptide" evidence="1">
    <location>
        <begin position="1"/>
        <end position="22"/>
    </location>
</feature>
<comment type="caution">
    <text evidence="2">The sequence shown here is derived from an EMBL/GenBank/DDBJ whole genome shotgun (WGS) entry which is preliminary data.</text>
</comment>
<gene>
    <name evidence="2" type="ORF">GCM10023331_38370</name>
</gene>
<evidence type="ECO:0008006" key="4">
    <source>
        <dbReference type="Google" id="ProtNLM"/>
    </source>
</evidence>
<evidence type="ECO:0000313" key="3">
    <source>
        <dbReference type="Proteomes" id="UP001500298"/>
    </source>
</evidence>